<evidence type="ECO:0000259" key="1">
    <source>
        <dbReference type="PROSITE" id="PS50011"/>
    </source>
</evidence>
<dbReference type="EMBL" id="CAJVQB010001379">
    <property type="protein sequence ID" value="CAG8533262.1"/>
    <property type="molecule type" value="Genomic_DNA"/>
</dbReference>
<comment type="caution">
    <text evidence="2">The sequence shown here is derived from an EMBL/GenBank/DDBJ whole genome shotgun (WGS) entry which is preliminary data.</text>
</comment>
<feature type="non-terminal residue" evidence="2">
    <location>
        <position position="113"/>
    </location>
</feature>
<feature type="domain" description="Protein kinase" evidence="1">
    <location>
        <begin position="12"/>
        <end position="113"/>
    </location>
</feature>
<dbReference type="Proteomes" id="UP000789901">
    <property type="component" value="Unassembled WGS sequence"/>
</dbReference>
<keyword evidence="3" id="KW-1185">Reference proteome</keyword>
<organism evidence="2 3">
    <name type="scientific">Gigaspora margarita</name>
    <dbReference type="NCBI Taxonomy" id="4874"/>
    <lineage>
        <taxon>Eukaryota</taxon>
        <taxon>Fungi</taxon>
        <taxon>Fungi incertae sedis</taxon>
        <taxon>Mucoromycota</taxon>
        <taxon>Glomeromycotina</taxon>
        <taxon>Glomeromycetes</taxon>
        <taxon>Diversisporales</taxon>
        <taxon>Gigasporaceae</taxon>
        <taxon>Gigaspora</taxon>
    </lineage>
</organism>
<gene>
    <name evidence="2" type="ORF">GMARGA_LOCUS3726</name>
</gene>
<dbReference type="SUPFAM" id="SSF56112">
    <property type="entry name" value="Protein kinase-like (PK-like)"/>
    <property type="match status" value="1"/>
</dbReference>
<accession>A0ABM8W5V9</accession>
<protein>
    <submittedName>
        <fullName evidence="2">37805_t:CDS:1</fullName>
    </submittedName>
</protein>
<dbReference type="InterPro" id="IPR011009">
    <property type="entry name" value="Kinase-like_dom_sf"/>
</dbReference>
<evidence type="ECO:0000313" key="3">
    <source>
        <dbReference type="Proteomes" id="UP000789901"/>
    </source>
</evidence>
<name>A0ABM8W5V9_GIGMA</name>
<proteinExistence type="predicted"/>
<reference evidence="2 3" key="1">
    <citation type="submission" date="2021-06" db="EMBL/GenBank/DDBJ databases">
        <authorList>
            <person name="Kallberg Y."/>
            <person name="Tangrot J."/>
            <person name="Rosling A."/>
        </authorList>
    </citation>
    <scope>NUCLEOTIDE SEQUENCE [LARGE SCALE GENOMIC DNA]</scope>
    <source>
        <strain evidence="2 3">120-4 pot B 10/14</strain>
    </source>
</reference>
<sequence length="113" mass="13216">MPLNVNILNESFENKKLIREGGFGTVYSAYFKDIDQTIALKKLRHCSINDDSFLDHNINIIRFFGITKDLTTETYHMVLQYANNGDFRSYLRDHFSELDWPFKIKMAKEISSG</sequence>
<dbReference type="Gene3D" id="1.10.510.10">
    <property type="entry name" value="Transferase(Phosphotransferase) domain 1"/>
    <property type="match status" value="1"/>
</dbReference>
<evidence type="ECO:0000313" key="2">
    <source>
        <dbReference type="EMBL" id="CAG8533262.1"/>
    </source>
</evidence>
<dbReference type="InterPro" id="IPR000719">
    <property type="entry name" value="Prot_kinase_dom"/>
</dbReference>
<dbReference type="InterPro" id="IPR001245">
    <property type="entry name" value="Ser-Thr/Tyr_kinase_cat_dom"/>
</dbReference>
<dbReference type="PROSITE" id="PS50011">
    <property type="entry name" value="PROTEIN_KINASE_DOM"/>
    <property type="match status" value="1"/>
</dbReference>
<dbReference type="Pfam" id="PF07714">
    <property type="entry name" value="PK_Tyr_Ser-Thr"/>
    <property type="match status" value="1"/>
</dbReference>